<dbReference type="Gene3D" id="3.40.50.200">
    <property type="entry name" value="Peptidase S8/S53 domain"/>
    <property type="match status" value="1"/>
</dbReference>
<dbReference type="PANTHER" id="PTHR43806">
    <property type="entry name" value="PEPTIDASE S8"/>
    <property type="match status" value="1"/>
</dbReference>
<comment type="similarity">
    <text evidence="1 5">Belongs to the peptidase S8 family.</text>
</comment>
<comment type="caution">
    <text evidence="7">The sequence shown here is derived from an EMBL/GenBank/DDBJ whole genome shotgun (WGS) entry which is preliminary data.</text>
</comment>
<keyword evidence="8" id="KW-1185">Reference proteome</keyword>
<dbReference type="Pfam" id="PF00082">
    <property type="entry name" value="Peptidase_S8"/>
    <property type="match status" value="1"/>
</dbReference>
<dbReference type="SUPFAM" id="SSF52743">
    <property type="entry name" value="Subtilisin-like"/>
    <property type="match status" value="1"/>
</dbReference>
<evidence type="ECO:0000313" key="8">
    <source>
        <dbReference type="Proteomes" id="UP001595699"/>
    </source>
</evidence>
<evidence type="ECO:0000256" key="2">
    <source>
        <dbReference type="ARBA" id="ARBA00022670"/>
    </source>
</evidence>
<protein>
    <submittedName>
        <fullName evidence="7">S8 family serine peptidase</fullName>
    </submittedName>
</protein>
<feature type="active site" description="Charge relay system" evidence="5">
    <location>
        <position position="86"/>
    </location>
</feature>
<evidence type="ECO:0000256" key="1">
    <source>
        <dbReference type="ARBA" id="ARBA00011073"/>
    </source>
</evidence>
<feature type="active site" description="Charge relay system" evidence="5">
    <location>
        <position position="230"/>
    </location>
</feature>
<feature type="active site" description="Charge relay system" evidence="5">
    <location>
        <position position="46"/>
    </location>
</feature>
<keyword evidence="3 5" id="KW-0378">Hydrolase</keyword>
<keyword evidence="4 5" id="KW-0720">Serine protease</keyword>
<organism evidence="7 8">
    <name type="scientific">Tenggerimyces flavus</name>
    <dbReference type="NCBI Taxonomy" id="1708749"/>
    <lineage>
        <taxon>Bacteria</taxon>
        <taxon>Bacillati</taxon>
        <taxon>Actinomycetota</taxon>
        <taxon>Actinomycetes</taxon>
        <taxon>Propionibacteriales</taxon>
        <taxon>Nocardioidaceae</taxon>
        <taxon>Tenggerimyces</taxon>
    </lineage>
</organism>
<dbReference type="InterPro" id="IPR036852">
    <property type="entry name" value="Peptidase_S8/S53_dom_sf"/>
</dbReference>
<dbReference type="PROSITE" id="PS00136">
    <property type="entry name" value="SUBTILASE_ASP"/>
    <property type="match status" value="1"/>
</dbReference>
<accession>A0ABV7Y823</accession>
<evidence type="ECO:0000256" key="5">
    <source>
        <dbReference type="PROSITE-ProRule" id="PRU01240"/>
    </source>
</evidence>
<evidence type="ECO:0000313" key="7">
    <source>
        <dbReference type="EMBL" id="MFC3761450.1"/>
    </source>
</evidence>
<dbReference type="InterPro" id="IPR050131">
    <property type="entry name" value="Peptidase_S8_subtilisin-like"/>
</dbReference>
<sequence>MKPAWSAQFDAGELGTTQALPVDGPITRDWAIGGATGAGVKVAVVDSGIDASHPAVGAVQGGVVVGLNERGEVQVVEGEHEDLFGHGTACAGIIRGIAPECELYSVRVLGSRLSGKGQVFAAGLRWAIENGMQVVNLSLGTGKRDHFAELHDLADEAYFRQTMLVSAVNNVPVPSYPSQYSSVFSVAAHDRTDPFHFDYNPSPPVEFGAPGIDIEVAWMRGSTIRATGNSFAAAHVSGMVALLLSRHPGLTPFHVKTVLHALADNAAPAGRAAVASSGRP</sequence>
<dbReference type="EMBL" id="JBHRZH010000008">
    <property type="protein sequence ID" value="MFC3761450.1"/>
    <property type="molecule type" value="Genomic_DNA"/>
</dbReference>
<dbReference type="PRINTS" id="PR00723">
    <property type="entry name" value="SUBTILISIN"/>
</dbReference>
<dbReference type="InterPro" id="IPR023827">
    <property type="entry name" value="Peptidase_S8_Asp-AS"/>
</dbReference>
<evidence type="ECO:0000256" key="3">
    <source>
        <dbReference type="ARBA" id="ARBA00022801"/>
    </source>
</evidence>
<dbReference type="InterPro" id="IPR015500">
    <property type="entry name" value="Peptidase_S8_subtilisin-rel"/>
</dbReference>
<evidence type="ECO:0000256" key="4">
    <source>
        <dbReference type="ARBA" id="ARBA00022825"/>
    </source>
</evidence>
<keyword evidence="2 5" id="KW-0645">Protease</keyword>
<dbReference type="Proteomes" id="UP001595699">
    <property type="component" value="Unassembled WGS sequence"/>
</dbReference>
<feature type="domain" description="Peptidase S8/S53" evidence="6">
    <location>
        <begin position="37"/>
        <end position="266"/>
    </location>
</feature>
<dbReference type="PROSITE" id="PS51892">
    <property type="entry name" value="SUBTILASE"/>
    <property type="match status" value="1"/>
</dbReference>
<dbReference type="RefSeq" id="WP_205118511.1">
    <property type="nucleotide sequence ID" value="NZ_JAFBCM010000001.1"/>
</dbReference>
<evidence type="ECO:0000259" key="6">
    <source>
        <dbReference type="Pfam" id="PF00082"/>
    </source>
</evidence>
<dbReference type="InterPro" id="IPR000209">
    <property type="entry name" value="Peptidase_S8/S53_dom"/>
</dbReference>
<name>A0ABV7Y823_9ACTN</name>
<gene>
    <name evidence="7" type="ORF">ACFOUW_11425</name>
</gene>
<dbReference type="PANTHER" id="PTHR43806:SF11">
    <property type="entry name" value="CEREVISIN-RELATED"/>
    <property type="match status" value="1"/>
</dbReference>
<reference evidence="8" key="1">
    <citation type="journal article" date="2019" name="Int. J. Syst. Evol. Microbiol.">
        <title>The Global Catalogue of Microorganisms (GCM) 10K type strain sequencing project: providing services to taxonomists for standard genome sequencing and annotation.</title>
        <authorList>
            <consortium name="The Broad Institute Genomics Platform"/>
            <consortium name="The Broad Institute Genome Sequencing Center for Infectious Disease"/>
            <person name="Wu L."/>
            <person name="Ma J."/>
        </authorList>
    </citation>
    <scope>NUCLEOTIDE SEQUENCE [LARGE SCALE GENOMIC DNA]</scope>
    <source>
        <strain evidence="8">CGMCC 4.7241</strain>
    </source>
</reference>
<proteinExistence type="inferred from homology"/>